<dbReference type="InterPro" id="IPR000210">
    <property type="entry name" value="BTB/POZ_dom"/>
</dbReference>
<feature type="region of interest" description="Disordered" evidence="1">
    <location>
        <begin position="127"/>
        <end position="150"/>
    </location>
</feature>
<evidence type="ECO:0000256" key="1">
    <source>
        <dbReference type="SAM" id="MobiDB-lite"/>
    </source>
</evidence>
<feature type="domain" description="BTB" evidence="2">
    <location>
        <begin position="53"/>
        <end position="99"/>
    </location>
</feature>
<sequence>MGLTTVPPPIDTEKEPFAPRIRQLECAVKEEEVQDKNSVNELHALASIHLDPRYSDLTIACGDDKYAVHKCIVCPRSAFFAKNMRQWAESSTNRVTLQEKPIPAKGMTEYLYHPDYKAQLHRSETDVLTGLDKPESDTDTTETPSEPAEDLATTVDPLSVHLLMYPLADRMLIKGLKVLSKEKVEQELGRRLNSKIFPHAITQIYNPTPENDRGMRDMTIRMTMDNPKEPRTAQVAPSAFPERLVRSTPQVASDLAVAMIERTVSDW</sequence>
<dbReference type="Gene3D" id="3.30.710.10">
    <property type="entry name" value="Potassium Channel Kv1.1, Chain A"/>
    <property type="match status" value="1"/>
</dbReference>
<dbReference type="CDD" id="cd18186">
    <property type="entry name" value="BTB_POZ_ZBTB_KLHL-like"/>
    <property type="match status" value="1"/>
</dbReference>
<dbReference type="Proteomes" id="UP001149954">
    <property type="component" value="Unassembled WGS sequence"/>
</dbReference>
<reference evidence="3" key="1">
    <citation type="submission" date="2022-12" db="EMBL/GenBank/DDBJ databases">
        <authorList>
            <person name="Petersen C."/>
        </authorList>
    </citation>
    <scope>NUCLEOTIDE SEQUENCE</scope>
    <source>
        <strain evidence="3">IBT 29495</strain>
    </source>
</reference>
<evidence type="ECO:0000259" key="2">
    <source>
        <dbReference type="Pfam" id="PF00651"/>
    </source>
</evidence>
<dbReference type="Pfam" id="PF00651">
    <property type="entry name" value="BTB"/>
    <property type="match status" value="1"/>
</dbReference>
<comment type="caution">
    <text evidence="3">The sequence shown here is derived from an EMBL/GenBank/DDBJ whole genome shotgun (WGS) entry which is preliminary data.</text>
</comment>
<dbReference type="OrthoDB" id="6359816at2759"/>
<accession>A0A9W9Y4J2</accession>
<evidence type="ECO:0000313" key="4">
    <source>
        <dbReference type="Proteomes" id="UP001149954"/>
    </source>
</evidence>
<dbReference type="EMBL" id="JAPWDS010000002">
    <property type="protein sequence ID" value="KAJ5514980.1"/>
    <property type="molecule type" value="Genomic_DNA"/>
</dbReference>
<gene>
    <name evidence="3" type="ORF">N7463_004532</name>
</gene>
<keyword evidence="4" id="KW-1185">Reference proteome</keyword>
<reference evidence="3" key="2">
    <citation type="journal article" date="2023" name="IMA Fungus">
        <title>Comparative genomic study of the Penicillium genus elucidates a diverse pangenome and 15 lateral gene transfer events.</title>
        <authorList>
            <person name="Petersen C."/>
            <person name="Sorensen T."/>
            <person name="Nielsen M.R."/>
            <person name="Sondergaard T.E."/>
            <person name="Sorensen J.L."/>
            <person name="Fitzpatrick D.A."/>
            <person name="Frisvad J.C."/>
            <person name="Nielsen K.L."/>
        </authorList>
    </citation>
    <scope>NUCLEOTIDE SEQUENCE</scope>
    <source>
        <strain evidence="3">IBT 29495</strain>
    </source>
</reference>
<protein>
    <recommendedName>
        <fullName evidence="2">BTB domain-containing protein</fullName>
    </recommendedName>
</protein>
<dbReference type="AlphaFoldDB" id="A0A9W9Y4J2"/>
<dbReference type="SUPFAM" id="SSF54695">
    <property type="entry name" value="POZ domain"/>
    <property type="match status" value="1"/>
</dbReference>
<dbReference type="PANTHER" id="PTHR47843:SF5">
    <property type="entry name" value="BTB_POZ DOMAIN PROTEIN"/>
    <property type="match status" value="1"/>
</dbReference>
<organism evidence="3 4">
    <name type="scientific">Penicillium fimorum</name>
    <dbReference type="NCBI Taxonomy" id="1882269"/>
    <lineage>
        <taxon>Eukaryota</taxon>
        <taxon>Fungi</taxon>
        <taxon>Dikarya</taxon>
        <taxon>Ascomycota</taxon>
        <taxon>Pezizomycotina</taxon>
        <taxon>Eurotiomycetes</taxon>
        <taxon>Eurotiomycetidae</taxon>
        <taxon>Eurotiales</taxon>
        <taxon>Aspergillaceae</taxon>
        <taxon>Penicillium</taxon>
    </lineage>
</organism>
<dbReference type="InterPro" id="IPR011333">
    <property type="entry name" value="SKP1/BTB/POZ_sf"/>
</dbReference>
<proteinExistence type="predicted"/>
<name>A0A9W9Y4J2_9EURO</name>
<evidence type="ECO:0000313" key="3">
    <source>
        <dbReference type="EMBL" id="KAJ5514980.1"/>
    </source>
</evidence>
<dbReference type="PANTHER" id="PTHR47843">
    <property type="entry name" value="BTB DOMAIN-CONTAINING PROTEIN-RELATED"/>
    <property type="match status" value="1"/>
</dbReference>